<feature type="transmembrane region" description="Helical" evidence="6">
    <location>
        <begin position="12"/>
        <end position="29"/>
    </location>
</feature>
<sequence>MQLLELGPDYCHYLIIYNMFHFLISLIDLTRITSYLYNITSNTSTISNKSVVACFIIVIGDNFVRGLSGGEKKRASIASELLTDPDILLLDVSYSYEYYCPEPTSGLDSSIALSLINQLKWFASRYNKTVIVTIHQPSSQIYHLFDSLLLLTHGQVAYFGEAHEKPLKFMEKIDRICNPLYNPADFLIDLLKLEKPILDDLVQLNKDEPLMPHCQGGKNNEAFVNENERTVDKEEKKDSRPAQICLQAFDVDSGVGHHERWPTGFWTQFRMLTWRNYKQSKGRLFQYHDLVFFAVMSAIVSLLFFQIPNTADVFRDRMGLVCATFIF</sequence>
<comment type="subcellular location">
    <subcellularLocation>
        <location evidence="1">Membrane</location>
        <topology evidence="1">Multi-pass membrane protein</topology>
    </subcellularLocation>
</comment>
<evidence type="ECO:0000256" key="1">
    <source>
        <dbReference type="ARBA" id="ARBA00004141"/>
    </source>
</evidence>
<evidence type="ECO:0000256" key="4">
    <source>
        <dbReference type="ARBA" id="ARBA00022989"/>
    </source>
</evidence>
<organism evidence="7 8">
    <name type="scientific">Mya arenaria</name>
    <name type="common">Soft-shell clam</name>
    <dbReference type="NCBI Taxonomy" id="6604"/>
    <lineage>
        <taxon>Eukaryota</taxon>
        <taxon>Metazoa</taxon>
        <taxon>Spiralia</taxon>
        <taxon>Lophotrochozoa</taxon>
        <taxon>Mollusca</taxon>
        <taxon>Bivalvia</taxon>
        <taxon>Autobranchia</taxon>
        <taxon>Heteroconchia</taxon>
        <taxon>Euheterodonta</taxon>
        <taxon>Imparidentia</taxon>
        <taxon>Neoheterodontei</taxon>
        <taxon>Myida</taxon>
        <taxon>Myoidea</taxon>
        <taxon>Myidae</taxon>
        <taxon>Mya</taxon>
    </lineage>
</organism>
<name>A0ABY7DUG5_MYAAR</name>
<gene>
    <name evidence="7" type="ORF">MAR_007930</name>
</gene>
<dbReference type="PANTHER" id="PTHR48041:SF63">
    <property type="entry name" value="EARLY GENE AT 23, ISOFORM C"/>
    <property type="match status" value="1"/>
</dbReference>
<feature type="transmembrane region" description="Helical" evidence="6">
    <location>
        <begin position="287"/>
        <end position="307"/>
    </location>
</feature>
<keyword evidence="4 6" id="KW-1133">Transmembrane helix</keyword>
<evidence type="ECO:0000313" key="7">
    <source>
        <dbReference type="EMBL" id="WAR01372.1"/>
    </source>
</evidence>
<dbReference type="Gene3D" id="3.40.50.300">
    <property type="entry name" value="P-loop containing nucleotide triphosphate hydrolases"/>
    <property type="match status" value="1"/>
</dbReference>
<evidence type="ECO:0000313" key="8">
    <source>
        <dbReference type="Proteomes" id="UP001164746"/>
    </source>
</evidence>
<keyword evidence="3 6" id="KW-0812">Transmembrane</keyword>
<evidence type="ECO:0000256" key="2">
    <source>
        <dbReference type="ARBA" id="ARBA00022448"/>
    </source>
</evidence>
<protein>
    <submittedName>
        <fullName evidence="7">AB22G-like protein</fullName>
    </submittedName>
</protein>
<proteinExistence type="predicted"/>
<evidence type="ECO:0000256" key="3">
    <source>
        <dbReference type="ARBA" id="ARBA00022692"/>
    </source>
</evidence>
<dbReference type="SUPFAM" id="SSF52540">
    <property type="entry name" value="P-loop containing nucleoside triphosphate hydrolases"/>
    <property type="match status" value="1"/>
</dbReference>
<reference evidence="7" key="1">
    <citation type="submission" date="2022-11" db="EMBL/GenBank/DDBJ databases">
        <title>Centuries of genome instability and evolution in soft-shell clam transmissible cancer (bioRxiv).</title>
        <authorList>
            <person name="Hart S.F.M."/>
            <person name="Yonemitsu M.A."/>
            <person name="Giersch R.M."/>
            <person name="Beal B.F."/>
            <person name="Arriagada G."/>
            <person name="Davis B.W."/>
            <person name="Ostrander E.A."/>
            <person name="Goff S.P."/>
            <person name="Metzger M.J."/>
        </authorList>
    </citation>
    <scope>NUCLEOTIDE SEQUENCE</scope>
    <source>
        <strain evidence="7">MELC-2E11</strain>
        <tissue evidence="7">Siphon/mantle</tissue>
    </source>
</reference>
<dbReference type="PANTHER" id="PTHR48041">
    <property type="entry name" value="ABC TRANSPORTER G FAMILY MEMBER 28"/>
    <property type="match status" value="1"/>
</dbReference>
<keyword evidence="8" id="KW-1185">Reference proteome</keyword>
<dbReference type="EMBL" id="CP111015">
    <property type="protein sequence ID" value="WAR01372.1"/>
    <property type="molecule type" value="Genomic_DNA"/>
</dbReference>
<accession>A0ABY7DUG5</accession>
<dbReference type="InterPro" id="IPR050352">
    <property type="entry name" value="ABCG_transporters"/>
</dbReference>
<dbReference type="Proteomes" id="UP001164746">
    <property type="component" value="Chromosome 4"/>
</dbReference>
<evidence type="ECO:0000256" key="6">
    <source>
        <dbReference type="SAM" id="Phobius"/>
    </source>
</evidence>
<evidence type="ECO:0000256" key="5">
    <source>
        <dbReference type="ARBA" id="ARBA00023136"/>
    </source>
</evidence>
<dbReference type="InterPro" id="IPR027417">
    <property type="entry name" value="P-loop_NTPase"/>
</dbReference>
<keyword evidence="2" id="KW-0813">Transport</keyword>
<keyword evidence="5 6" id="KW-0472">Membrane</keyword>